<reference evidence="2 3" key="2">
    <citation type="submission" date="2018-11" db="EMBL/GenBank/DDBJ databases">
        <authorList>
            <consortium name="Pathogen Informatics"/>
        </authorList>
    </citation>
    <scope>NUCLEOTIDE SEQUENCE [LARGE SCALE GENOMIC DNA]</scope>
</reference>
<dbReference type="Proteomes" id="UP000270296">
    <property type="component" value="Unassembled WGS sequence"/>
</dbReference>
<dbReference type="EMBL" id="UZAM01016985">
    <property type="protein sequence ID" value="VDP45461.1"/>
    <property type="molecule type" value="Genomic_DNA"/>
</dbReference>
<accession>A0A183J8A4</accession>
<evidence type="ECO:0000256" key="1">
    <source>
        <dbReference type="SAM" id="SignalP"/>
    </source>
</evidence>
<feature type="signal peptide" evidence="1">
    <location>
        <begin position="1"/>
        <end position="26"/>
    </location>
</feature>
<evidence type="ECO:0000313" key="2">
    <source>
        <dbReference type="EMBL" id="VDP45461.1"/>
    </source>
</evidence>
<gene>
    <name evidence="2" type="ORF">SBAD_LOCUS12102</name>
</gene>
<organism evidence="4">
    <name type="scientific">Soboliphyme baturini</name>
    <dbReference type="NCBI Taxonomy" id="241478"/>
    <lineage>
        <taxon>Eukaryota</taxon>
        <taxon>Metazoa</taxon>
        <taxon>Ecdysozoa</taxon>
        <taxon>Nematoda</taxon>
        <taxon>Enoplea</taxon>
        <taxon>Dorylaimia</taxon>
        <taxon>Dioctophymatida</taxon>
        <taxon>Dioctophymatoidea</taxon>
        <taxon>Soboliphymatidae</taxon>
        <taxon>Soboliphyme</taxon>
    </lineage>
</organism>
<proteinExistence type="predicted"/>
<feature type="chain" id="PRO_5043140502" evidence="1">
    <location>
        <begin position="27"/>
        <end position="88"/>
    </location>
</feature>
<dbReference type="AlphaFoldDB" id="A0A183J8A4"/>
<sequence length="88" mass="9494">MTVVLLTTDLLLFLLTLTVPCHETGAAMLLQPVPPSSSHSRAAGQIRARLVTQLLSTPSLATAAASRRQVRRLSVIIMRCSLSRPAFI</sequence>
<keyword evidence="1" id="KW-0732">Signal</keyword>
<evidence type="ECO:0000313" key="3">
    <source>
        <dbReference type="Proteomes" id="UP000270296"/>
    </source>
</evidence>
<name>A0A183J8A4_9BILA</name>
<keyword evidence="3" id="KW-1185">Reference proteome</keyword>
<protein>
    <submittedName>
        <fullName evidence="4">Secreted protein</fullName>
    </submittedName>
</protein>
<reference evidence="4" key="1">
    <citation type="submission" date="2016-06" db="UniProtKB">
        <authorList>
            <consortium name="WormBaseParasite"/>
        </authorList>
    </citation>
    <scope>IDENTIFICATION</scope>
</reference>
<dbReference type="WBParaSite" id="SBAD_0001250701-mRNA-1">
    <property type="protein sequence ID" value="SBAD_0001250701-mRNA-1"/>
    <property type="gene ID" value="SBAD_0001250701"/>
</dbReference>
<evidence type="ECO:0000313" key="4">
    <source>
        <dbReference type="WBParaSite" id="SBAD_0001250701-mRNA-1"/>
    </source>
</evidence>